<keyword evidence="2" id="KW-1185">Reference proteome</keyword>
<reference evidence="1" key="2">
    <citation type="submission" date="2023-06" db="EMBL/GenBank/DDBJ databases">
        <authorList>
            <person name="Kobayashi Y."/>
            <person name="Kayamori A."/>
            <person name="Aoki K."/>
            <person name="Shiwa Y."/>
            <person name="Fujita N."/>
            <person name="Sugita T."/>
            <person name="Iwasaki W."/>
            <person name="Tanaka N."/>
            <person name="Takashima M."/>
        </authorList>
    </citation>
    <scope>NUCLEOTIDE SEQUENCE</scope>
    <source>
        <strain evidence="1">HIS016</strain>
    </source>
</reference>
<protein>
    <submittedName>
        <fullName evidence="1">Uncharacterized protein</fullName>
    </submittedName>
</protein>
<comment type="caution">
    <text evidence="1">The sequence shown here is derived from an EMBL/GenBank/DDBJ whole genome shotgun (WGS) entry which is preliminary data.</text>
</comment>
<reference evidence="1" key="1">
    <citation type="journal article" date="2023" name="BMC Genomics">
        <title>Chromosome-level genome assemblies of Cutaneotrichosporon spp. (Trichosporonales, Basidiomycota) reveal imbalanced evolution between nucleotide sequences and chromosome synteny.</title>
        <authorList>
            <person name="Kobayashi Y."/>
            <person name="Kayamori A."/>
            <person name="Aoki K."/>
            <person name="Shiwa Y."/>
            <person name="Matsutani M."/>
            <person name="Fujita N."/>
            <person name="Sugita T."/>
            <person name="Iwasaki W."/>
            <person name="Tanaka N."/>
            <person name="Takashima M."/>
        </authorList>
    </citation>
    <scope>NUCLEOTIDE SEQUENCE</scope>
    <source>
        <strain evidence="1">HIS016</strain>
    </source>
</reference>
<evidence type="ECO:0000313" key="1">
    <source>
        <dbReference type="EMBL" id="GMK59122.1"/>
    </source>
</evidence>
<dbReference type="AlphaFoldDB" id="A0AAD3YEL7"/>
<gene>
    <name evidence="1" type="ORF">CspeluHIS016_0701370</name>
</gene>
<accession>A0AAD3YEL7</accession>
<dbReference type="Proteomes" id="UP001222932">
    <property type="component" value="Unassembled WGS sequence"/>
</dbReference>
<organism evidence="1 2">
    <name type="scientific">Cutaneotrichosporon spelunceum</name>
    <dbReference type="NCBI Taxonomy" id="1672016"/>
    <lineage>
        <taxon>Eukaryota</taxon>
        <taxon>Fungi</taxon>
        <taxon>Dikarya</taxon>
        <taxon>Basidiomycota</taxon>
        <taxon>Agaricomycotina</taxon>
        <taxon>Tremellomycetes</taxon>
        <taxon>Trichosporonales</taxon>
        <taxon>Trichosporonaceae</taxon>
        <taxon>Cutaneotrichosporon</taxon>
    </lineage>
</organism>
<evidence type="ECO:0000313" key="2">
    <source>
        <dbReference type="Proteomes" id="UP001222932"/>
    </source>
</evidence>
<proteinExistence type="predicted"/>
<name>A0AAD3YEL7_9TREE</name>
<dbReference type="EMBL" id="BTCM01000007">
    <property type="protein sequence ID" value="GMK59122.1"/>
    <property type="molecule type" value="Genomic_DNA"/>
</dbReference>
<sequence>MIPALSLFTRPDMDLGERSFMMHEVLAALLVLVGLLSVRSVKSSRVSTPTLVGKEPTEPVQPESSRACTLAVAANLDELTLVRCGSPRCPALADGSCCGSRADRAGRPAAPLRLVRFLWRMWAGVPEPTYMWWCIAEEMRRF</sequence>